<dbReference type="Pfam" id="PF17098">
    <property type="entry name" value="Wtap"/>
    <property type="match status" value="1"/>
</dbReference>
<dbReference type="GO" id="GO:0008380">
    <property type="term" value="P:RNA splicing"/>
    <property type="evidence" value="ECO:0007669"/>
    <property type="project" value="UniProtKB-KW"/>
</dbReference>
<evidence type="ECO:0000256" key="4">
    <source>
        <dbReference type="ARBA" id="ARBA00023187"/>
    </source>
</evidence>
<dbReference type="GO" id="GO:0005634">
    <property type="term" value="C:nucleus"/>
    <property type="evidence" value="ECO:0007669"/>
    <property type="project" value="UniProtKB-SubCell"/>
</dbReference>
<comment type="caution">
    <text evidence="7">The sequence shown here is derived from an EMBL/GenBank/DDBJ whole genome shotgun (WGS) entry which is preliminary data.</text>
</comment>
<dbReference type="GO" id="GO:0016556">
    <property type="term" value="P:mRNA modification"/>
    <property type="evidence" value="ECO:0007669"/>
    <property type="project" value="InterPro"/>
</dbReference>
<name>A0A8S9PE54_BRACR</name>
<dbReference type="PANTHER" id="PTHR15217">
    <property type="entry name" value="WILMS' TUMOR 1-ASSOCIATING PROTEIN"/>
    <property type="match status" value="1"/>
</dbReference>
<dbReference type="AlphaFoldDB" id="A0A8S9PE54"/>
<evidence type="ECO:0000256" key="6">
    <source>
        <dbReference type="SAM" id="Coils"/>
    </source>
</evidence>
<feature type="coiled-coil region" evidence="6">
    <location>
        <begin position="268"/>
        <end position="323"/>
    </location>
</feature>
<keyword evidence="4" id="KW-0508">mRNA splicing</keyword>
<sequence>MEFSSQDDDFGGDFSASNASRAASGLTNGVYPYHVVLIVHPYHVAGSKRSFGDLEDDEDDDIFGSKKGRTKAEEAAPGVATAMILSLRESLQNCKDDLASSQNELESAKAEILKWKSAFQNESFIPAGKSPEPRFLIDYIQNLKSSERSLKEQLEIAKRKEASYIVQYAKREQEMAELKSAVRDLKSQLKPASMQARRLLLDPAIHEEFSRLKNLVEEKDKKVKELQDSLTAFTFTPLSLKGKMLMEKCKTLQEENEEIGHQAAEGKIHELAMKLSMQKSQNAELRKQFEGLYKHMEELTNDVERSNETVIILQDKLEEKDKELERVKKGMEVVVSDVAEKKDDGEDKDPKYSALQKDVQFYTI</sequence>
<gene>
    <name evidence="7" type="ORF">F2Q69_00049014</name>
</gene>
<dbReference type="GO" id="GO:0000381">
    <property type="term" value="P:regulation of alternative mRNA splicing, via spliceosome"/>
    <property type="evidence" value="ECO:0007669"/>
    <property type="project" value="InterPro"/>
</dbReference>
<dbReference type="Proteomes" id="UP000712600">
    <property type="component" value="Unassembled WGS sequence"/>
</dbReference>
<dbReference type="GO" id="GO:0006397">
    <property type="term" value="P:mRNA processing"/>
    <property type="evidence" value="ECO:0007669"/>
    <property type="project" value="UniProtKB-KW"/>
</dbReference>
<dbReference type="InterPro" id="IPR033757">
    <property type="entry name" value="WTAP"/>
</dbReference>
<comment type="similarity">
    <text evidence="2">Belongs to the fl(2)d family.</text>
</comment>
<evidence type="ECO:0000256" key="1">
    <source>
        <dbReference type="ARBA" id="ARBA00004123"/>
    </source>
</evidence>
<dbReference type="PANTHER" id="PTHR15217:SF0">
    <property type="entry name" value="PRE-MRNA-SPLICING REGULATOR WTAP"/>
    <property type="match status" value="1"/>
</dbReference>
<evidence type="ECO:0000256" key="3">
    <source>
        <dbReference type="ARBA" id="ARBA00022664"/>
    </source>
</evidence>
<evidence type="ECO:0000313" key="8">
    <source>
        <dbReference type="Proteomes" id="UP000712600"/>
    </source>
</evidence>
<dbReference type="EMBL" id="QGKX02001347">
    <property type="protein sequence ID" value="KAF3521783.1"/>
    <property type="molecule type" value="Genomic_DNA"/>
</dbReference>
<keyword evidence="5" id="KW-0539">Nucleus</keyword>
<protein>
    <recommendedName>
        <fullName evidence="9">FKBP12-interacting protein of 37 kDa</fullName>
    </recommendedName>
</protein>
<evidence type="ECO:0008006" key="9">
    <source>
        <dbReference type="Google" id="ProtNLM"/>
    </source>
</evidence>
<comment type="subcellular location">
    <subcellularLocation>
        <location evidence="1">Nucleus</location>
    </subcellularLocation>
</comment>
<organism evidence="7 8">
    <name type="scientific">Brassica cretica</name>
    <name type="common">Mustard</name>
    <dbReference type="NCBI Taxonomy" id="69181"/>
    <lineage>
        <taxon>Eukaryota</taxon>
        <taxon>Viridiplantae</taxon>
        <taxon>Streptophyta</taxon>
        <taxon>Embryophyta</taxon>
        <taxon>Tracheophyta</taxon>
        <taxon>Spermatophyta</taxon>
        <taxon>Magnoliopsida</taxon>
        <taxon>eudicotyledons</taxon>
        <taxon>Gunneridae</taxon>
        <taxon>Pentapetalae</taxon>
        <taxon>rosids</taxon>
        <taxon>malvids</taxon>
        <taxon>Brassicales</taxon>
        <taxon>Brassicaceae</taxon>
        <taxon>Brassiceae</taxon>
        <taxon>Brassica</taxon>
    </lineage>
</organism>
<accession>A0A8S9PE54</accession>
<evidence type="ECO:0000313" key="7">
    <source>
        <dbReference type="EMBL" id="KAF3521783.1"/>
    </source>
</evidence>
<reference evidence="7" key="1">
    <citation type="submission" date="2019-12" db="EMBL/GenBank/DDBJ databases">
        <title>Genome sequencing and annotation of Brassica cretica.</title>
        <authorList>
            <person name="Studholme D.J."/>
            <person name="Sarris P."/>
        </authorList>
    </citation>
    <scope>NUCLEOTIDE SEQUENCE</scope>
    <source>
        <strain evidence="7">PFS-109/04</strain>
        <tissue evidence="7">Leaf</tissue>
    </source>
</reference>
<evidence type="ECO:0000256" key="2">
    <source>
        <dbReference type="ARBA" id="ARBA00010313"/>
    </source>
</evidence>
<keyword evidence="6" id="KW-0175">Coiled coil</keyword>
<keyword evidence="3" id="KW-0507">mRNA processing</keyword>
<feature type="coiled-coil region" evidence="6">
    <location>
        <begin position="84"/>
        <end position="229"/>
    </location>
</feature>
<evidence type="ECO:0000256" key="5">
    <source>
        <dbReference type="ARBA" id="ARBA00023242"/>
    </source>
</evidence>
<proteinExistence type="inferred from homology"/>